<dbReference type="Proteomes" id="UP000887576">
    <property type="component" value="Unplaced"/>
</dbReference>
<proteinExistence type="predicted"/>
<evidence type="ECO:0000313" key="1">
    <source>
        <dbReference type="Proteomes" id="UP000887576"/>
    </source>
</evidence>
<protein>
    <submittedName>
        <fullName evidence="2">Serpin domain-containing protein</fullName>
    </submittedName>
</protein>
<accession>A0AC34R7Y5</accession>
<dbReference type="WBParaSite" id="JU765_v2.g4206.t1">
    <property type="protein sequence ID" value="JU765_v2.g4206.t1"/>
    <property type="gene ID" value="JU765_v2.g4206"/>
</dbReference>
<sequence>MVEDYDEAKGANIRLPEFEIRSTPDIEGFLKDAGLGELFDDENPAFTDNDGGNLTVSKIIQKLEIKLTKNGIGKDGSEEEPTPEEGEIITIDQPF</sequence>
<organism evidence="1 2">
    <name type="scientific">Panagrolaimus sp. JU765</name>
    <dbReference type="NCBI Taxonomy" id="591449"/>
    <lineage>
        <taxon>Eukaryota</taxon>
        <taxon>Metazoa</taxon>
        <taxon>Ecdysozoa</taxon>
        <taxon>Nematoda</taxon>
        <taxon>Chromadorea</taxon>
        <taxon>Rhabditida</taxon>
        <taxon>Tylenchina</taxon>
        <taxon>Panagrolaimomorpha</taxon>
        <taxon>Panagrolaimoidea</taxon>
        <taxon>Panagrolaimidae</taxon>
        <taxon>Panagrolaimus</taxon>
    </lineage>
</organism>
<reference evidence="2" key="1">
    <citation type="submission" date="2022-11" db="UniProtKB">
        <authorList>
            <consortium name="WormBaseParasite"/>
        </authorList>
    </citation>
    <scope>IDENTIFICATION</scope>
</reference>
<name>A0AC34R7Y5_9BILA</name>
<evidence type="ECO:0000313" key="2">
    <source>
        <dbReference type="WBParaSite" id="JU765_v2.g4206.t1"/>
    </source>
</evidence>